<name>A0A4Z0H2L3_9BACI</name>
<keyword evidence="4" id="KW-1185">Reference proteome</keyword>
<dbReference type="PROSITE" id="PS51257">
    <property type="entry name" value="PROKAR_LIPOPROTEIN"/>
    <property type="match status" value="1"/>
</dbReference>
<proteinExistence type="predicted"/>
<dbReference type="InterPro" id="IPR015071">
    <property type="entry name" value="BOFC_N"/>
</dbReference>
<evidence type="ECO:0000259" key="1">
    <source>
        <dbReference type="Pfam" id="PF08955"/>
    </source>
</evidence>
<dbReference type="AlphaFoldDB" id="A0A4Z0H2L3"/>
<dbReference type="EMBL" id="SRJC01000001">
    <property type="protein sequence ID" value="TGB04189.1"/>
    <property type="molecule type" value="Genomic_DNA"/>
</dbReference>
<feature type="domain" description="Bypass-of-forespore C N-terminal" evidence="2">
    <location>
        <begin position="59"/>
        <end position="107"/>
    </location>
</feature>
<dbReference type="Gene3D" id="3.10.20.420">
    <property type="entry name" value="Bypass-of-forespore C, N-terminal domain"/>
    <property type="match status" value="1"/>
</dbReference>
<dbReference type="InterPro" id="IPR038118">
    <property type="entry name" value="BOFC_N_sf"/>
</dbReference>
<protein>
    <submittedName>
        <fullName evidence="3">Bypass-of-forespore protein C</fullName>
    </submittedName>
</protein>
<feature type="domain" description="Bypass of forespore C C-terminal" evidence="1">
    <location>
        <begin position="110"/>
        <end position="182"/>
    </location>
</feature>
<reference evidence="3 4" key="1">
    <citation type="journal article" date="2003" name="Int. J. Syst. Evol. Microbiol.">
        <title>Halobacillus salinus sp. nov., isolated from a salt lake on the coast of the East Sea in Korea.</title>
        <authorList>
            <person name="Yoon J.H."/>
            <person name="Kang K.H."/>
            <person name="Park Y.H."/>
        </authorList>
    </citation>
    <scope>NUCLEOTIDE SEQUENCE [LARGE SCALE GENOMIC DNA]</scope>
    <source>
        <strain evidence="3 4">HSL-3</strain>
    </source>
</reference>
<accession>A0A4Z0H2L3</accession>
<evidence type="ECO:0000259" key="2">
    <source>
        <dbReference type="Pfam" id="PF08977"/>
    </source>
</evidence>
<dbReference type="STRING" id="192814.GCA_900166575_01136"/>
<evidence type="ECO:0000313" key="3">
    <source>
        <dbReference type="EMBL" id="TGB04189.1"/>
    </source>
</evidence>
<dbReference type="Proteomes" id="UP000297982">
    <property type="component" value="Unassembled WGS sequence"/>
</dbReference>
<dbReference type="Gene3D" id="3.30.70.1740">
    <property type="entry name" value="Bypass-of-forespore C, C-terminal domain"/>
    <property type="match status" value="1"/>
</dbReference>
<dbReference type="RefSeq" id="WP_135326758.1">
    <property type="nucleotide sequence ID" value="NZ_SRJC01000001.1"/>
</dbReference>
<dbReference type="InterPro" id="IPR015050">
    <property type="entry name" value="BofC_C"/>
</dbReference>
<comment type="caution">
    <text evidence="3">The sequence shown here is derived from an EMBL/GenBank/DDBJ whole genome shotgun (WGS) entry which is preliminary data.</text>
</comment>
<organism evidence="3 4">
    <name type="scientific">Halobacillus salinus</name>
    <dbReference type="NCBI Taxonomy" id="192814"/>
    <lineage>
        <taxon>Bacteria</taxon>
        <taxon>Bacillati</taxon>
        <taxon>Bacillota</taxon>
        <taxon>Bacilli</taxon>
        <taxon>Bacillales</taxon>
        <taxon>Bacillaceae</taxon>
        <taxon>Halobacillus</taxon>
    </lineage>
</organism>
<dbReference type="InterPro" id="IPR038117">
    <property type="entry name" value="BofC_C_sf"/>
</dbReference>
<dbReference type="Pfam" id="PF08977">
    <property type="entry name" value="BOFC_N"/>
    <property type="match status" value="1"/>
</dbReference>
<sequence length="187" mass="21143">MMRLVVTILLLMTAVGCQEGMEAHDLALASRGKVEKVMVPLREPEAAPTLVKAEPLELTVVLNQYYLDGVTETTEVNETIWSMMDFWAEYEGWTLESQAVDRVVFSRKVEDISPLTKKQGYFGLTEAGELAVFQGLPSQGKVMESFKPVPVQPLESKRKLELEKGIKIKSYTHFKQVLERYSDQDVV</sequence>
<evidence type="ECO:0000313" key="4">
    <source>
        <dbReference type="Proteomes" id="UP000297982"/>
    </source>
</evidence>
<dbReference type="Pfam" id="PF08955">
    <property type="entry name" value="BofC_C"/>
    <property type="match status" value="1"/>
</dbReference>
<gene>
    <name evidence="3" type="ORF">E4663_04050</name>
</gene>